<reference evidence="1 2" key="1">
    <citation type="submission" date="2024-02" db="EMBL/GenBank/DDBJ databases">
        <authorList>
            <person name="Chen Y."/>
            <person name="Shah S."/>
            <person name="Dougan E. K."/>
            <person name="Thang M."/>
            <person name="Chan C."/>
        </authorList>
    </citation>
    <scope>NUCLEOTIDE SEQUENCE [LARGE SCALE GENOMIC DNA]</scope>
</reference>
<evidence type="ECO:0000313" key="2">
    <source>
        <dbReference type="Proteomes" id="UP001642484"/>
    </source>
</evidence>
<proteinExistence type="predicted"/>
<name>A0ABP0PB99_9DINO</name>
<organism evidence="1 2">
    <name type="scientific">Durusdinium trenchii</name>
    <dbReference type="NCBI Taxonomy" id="1381693"/>
    <lineage>
        <taxon>Eukaryota</taxon>
        <taxon>Sar</taxon>
        <taxon>Alveolata</taxon>
        <taxon>Dinophyceae</taxon>
        <taxon>Suessiales</taxon>
        <taxon>Symbiodiniaceae</taxon>
        <taxon>Durusdinium</taxon>
    </lineage>
</organism>
<evidence type="ECO:0000313" key="1">
    <source>
        <dbReference type="EMBL" id="CAK9071960.1"/>
    </source>
</evidence>
<protein>
    <recommendedName>
        <fullName evidence="3">Plastid lipid-associated protein/fibrillin conserved domain-containing protein</fullName>
    </recommendedName>
</protein>
<gene>
    <name evidence="1" type="ORF">CCMP2556_LOCUS35388</name>
</gene>
<keyword evidence="2" id="KW-1185">Reference proteome</keyword>
<evidence type="ECO:0008006" key="3">
    <source>
        <dbReference type="Google" id="ProtNLM"/>
    </source>
</evidence>
<accession>A0ABP0PB99</accession>
<dbReference type="EMBL" id="CAXAMN010022695">
    <property type="protein sequence ID" value="CAK9071960.1"/>
    <property type="molecule type" value="Genomic_DNA"/>
</dbReference>
<sequence length="152" mass="16982">MAPVTCDRPRVHRRVLLVAVLGSLLRGLSFTFWSSALEGTRAGPASAIARRASKEESQVLKLCDEYPLNDADIDDQEEMMTAVKKLPEAPDDCYQLFLGDWKVEWSSMGGQGGQEETGPQWATTEIEFCLLHGVATCGCGVHRFIQPRQRRW</sequence>
<dbReference type="Proteomes" id="UP001642484">
    <property type="component" value="Unassembled WGS sequence"/>
</dbReference>
<comment type="caution">
    <text evidence="1">The sequence shown here is derived from an EMBL/GenBank/DDBJ whole genome shotgun (WGS) entry which is preliminary data.</text>
</comment>